<feature type="compositionally biased region" description="Low complexity" evidence="6">
    <location>
        <begin position="1316"/>
        <end position="1353"/>
    </location>
</feature>
<dbReference type="Gene3D" id="3.30.70.1230">
    <property type="entry name" value="Nucleotide cyclase"/>
    <property type="match status" value="2"/>
</dbReference>
<organism evidence="7">
    <name type="scientific">Bicosoecida sp. CB-2014</name>
    <dbReference type="NCBI Taxonomy" id="1486930"/>
    <lineage>
        <taxon>Eukaryota</taxon>
        <taxon>Sar</taxon>
        <taxon>Stramenopiles</taxon>
        <taxon>Bigyra</taxon>
        <taxon>Opalozoa</taxon>
        <taxon>Bicosoecida</taxon>
    </lineage>
</organism>
<feature type="compositionally biased region" description="Low complexity" evidence="6">
    <location>
        <begin position="1367"/>
        <end position="1382"/>
    </location>
</feature>
<feature type="compositionally biased region" description="Basic and acidic residues" evidence="6">
    <location>
        <begin position="1109"/>
        <end position="1126"/>
    </location>
</feature>
<keyword evidence="3" id="KW-0963">Cytoplasm</keyword>
<feature type="region of interest" description="Disordered" evidence="6">
    <location>
        <begin position="1096"/>
        <end position="1169"/>
    </location>
</feature>
<dbReference type="GO" id="GO:0000278">
    <property type="term" value="P:mitotic cell cycle"/>
    <property type="evidence" value="ECO:0007669"/>
    <property type="project" value="TreeGrafter"/>
</dbReference>
<feature type="compositionally biased region" description="Low complexity" evidence="6">
    <location>
        <begin position="1492"/>
        <end position="1515"/>
    </location>
</feature>
<protein>
    <recommendedName>
        <fullName evidence="8">Guanylate cyclase domain-containing protein</fullName>
    </recommendedName>
</protein>
<dbReference type="Pfam" id="PF13879">
    <property type="entry name" value="Hmw_CFAP97"/>
    <property type="match status" value="1"/>
</dbReference>
<feature type="compositionally biased region" description="Low complexity" evidence="6">
    <location>
        <begin position="1281"/>
        <end position="1294"/>
    </location>
</feature>
<dbReference type="PROSITE" id="PS50096">
    <property type="entry name" value="IQ"/>
    <property type="match status" value="11"/>
</dbReference>
<feature type="region of interest" description="Disordered" evidence="6">
    <location>
        <begin position="1207"/>
        <end position="1262"/>
    </location>
</feature>
<dbReference type="GO" id="GO:0007051">
    <property type="term" value="P:spindle organization"/>
    <property type="evidence" value="ECO:0007669"/>
    <property type="project" value="TreeGrafter"/>
</dbReference>
<gene>
    <name evidence="7" type="ORF">BSP0115_LOCUS5307</name>
</gene>
<dbReference type="InterPro" id="IPR029488">
    <property type="entry name" value="Hmw/CFAP97"/>
</dbReference>
<dbReference type="PANTHER" id="PTHR22706:SF1">
    <property type="entry name" value="ASSEMBLY FACTOR FOR SPINDLE MICROTUBULES"/>
    <property type="match status" value="1"/>
</dbReference>
<evidence type="ECO:0008006" key="8">
    <source>
        <dbReference type="Google" id="ProtNLM"/>
    </source>
</evidence>
<dbReference type="Gene3D" id="1.20.5.190">
    <property type="match status" value="5"/>
</dbReference>
<sequence>MRKNLIQRGGNRAVMKRELARERKRFKSRLSKIKGSIDMSEPKTLQLSHLRKNTKKAMQDAERMIQIQRENEFLVGRLSDIISRPPKHYDDPLANRSQARILSNMEKREKEQRRIDYENALLLKRIQNTESQYDLDVMLDEWEEREDLMDRHRGGREDPLYAVARSQRAIVAHPHAAGGAGGRAGASPHKAATGARELPPVDDTGAGPEEATAGKRKKRRHRRGRHRDEVGGRPEWNSSTGPQQAPEAGRKARRKAARHLDGDADGDDGRDPWERRKNAPHASELRQQLQGGKPLRKRGPKPTAIKSVEDEEFEAKLKDVSAGGSLGHKKLPADGRGGANGKGKGKGKKKRKEMRRLSQEVTEEQMGDIRVSRTVTQQQYGDVVREVVKTRYDGRLAVLVSDMSGFTRLTRKLGAHHFASLIMQMRRLMEPYVHAASPLFCEPHADNYTCIFESAELAVAAAASMYYAVNDYNKSVEDADYRVALGGIAVSVGDSVTVRGHEISGPVGDEANYLGEEVATKNSFIVTEGTRRAIDGMPGFEALSFEEDTTDMPIHGDRGEETSRPIKFYRVTLSNSAPLPQLPNTPTPYALPADAHEELRDFFNLAGQRLAAPSAEEREAIDKQIRDKYETHHTVVLIAGAAHRALVARVGEEAADDLHDIAVAMARGIMQKHGAICAEDSLFLFESSSLDAFLATMELRQELTLYNAGLPQHERLPVECAGIHAGNILVVQGSAIHWGDPVNIASKMAEDLGSPGQLLVSTVVRDMLVESDIVASMLEAGKIDITEKSGNISGVEFPYCDLTLVAVAETEAQDAAALNIQRVARGRNARRRVAGGKADDDMVARARGEVVPHADEAKAATRIQAVHRGRRARRQVGGLRNEHTAATKIQARHRGRRDRARVHELRSHRTSSLGQTLTGGARATDASRRSVHPKVGGTTDADVVHSATPPVDDEQLHATVRVQSTWRGHAARKQTKVIRSRRNNAAAEVQRVYRGRTDRRRVQTLRDEHQKATKLQAAYRGHAVRKQRTQRRKSTARRDEAAADLQRVFRGSKARKTVREQRAAATKVTAVARGRRDRKRVKQMADEKTAATKLTSVARGRRDRKRVSKLKEERQRGGSVAKEDQAATKLTSVARGRRDRKRVAQMKEEKVAATKLTSVARGRRDRRRVNEIREERAAAGSNAGPAAAAAKPAAQAEVAAAAPVAAGGARDVGSSGESTAGGVVHEAASAGKSGDDASQSELAARGGAGSSATHEEKDVDVETEIIKETKTLEDGSTVIVTRKVTRTKTTTRTVADGPTAPAEEETADSGDGAVGEEAAPQPAEAADAPAAANADAAADGSESSAADAAAADPPTDEPADEAKEAGEGASEGAAVSVPASGDDAADADNGESAADSKEAPAADDAAVVAEDDSKAPDHGDEAKEAKEEADGQEPQASASGADGKEDAGPGDSADSAPYEGKAADDDAAAAPQVGGSEAAEKAADEQADADGADAAPTEAAASDAAPAAAATAADPPEGKQADAEGESKAQAADDDGLEDSYEDDFDA</sequence>
<feature type="compositionally biased region" description="Basic residues" evidence="6">
    <location>
        <begin position="343"/>
        <end position="354"/>
    </location>
</feature>
<feature type="region of interest" description="Disordered" evidence="6">
    <location>
        <begin position="175"/>
        <end position="355"/>
    </location>
</feature>
<keyword evidence="4" id="KW-0677">Repeat</keyword>
<feature type="compositionally biased region" description="Basic residues" evidence="6">
    <location>
        <begin position="214"/>
        <end position="225"/>
    </location>
</feature>
<evidence type="ECO:0000256" key="5">
    <source>
        <dbReference type="ARBA" id="ARBA00022860"/>
    </source>
</evidence>
<feature type="compositionally biased region" description="Basic and acidic residues" evidence="6">
    <location>
        <begin position="258"/>
        <end position="277"/>
    </location>
</feature>
<feature type="region of interest" description="Disordered" evidence="6">
    <location>
        <begin position="1281"/>
        <end position="1547"/>
    </location>
</feature>
<dbReference type="GO" id="GO:0005737">
    <property type="term" value="C:cytoplasm"/>
    <property type="evidence" value="ECO:0007669"/>
    <property type="project" value="UniProtKB-SubCell"/>
</dbReference>
<feature type="compositionally biased region" description="Basic residues" evidence="6">
    <location>
        <begin position="891"/>
        <end position="900"/>
    </location>
</feature>
<proteinExistence type="inferred from homology"/>
<evidence type="ECO:0000256" key="2">
    <source>
        <dbReference type="ARBA" id="ARBA00008315"/>
    </source>
</evidence>
<reference evidence="7" key="1">
    <citation type="submission" date="2021-01" db="EMBL/GenBank/DDBJ databases">
        <authorList>
            <person name="Corre E."/>
            <person name="Pelletier E."/>
            <person name="Niang G."/>
            <person name="Scheremetjew M."/>
            <person name="Finn R."/>
            <person name="Kale V."/>
            <person name="Holt S."/>
            <person name="Cochrane G."/>
            <person name="Meng A."/>
            <person name="Brown T."/>
            <person name="Cohen L."/>
        </authorList>
    </citation>
    <scope>NUCLEOTIDE SEQUENCE</scope>
    <source>
        <strain evidence="7">Ms1</strain>
    </source>
</reference>
<name>A0A7S1CAA5_9STRA</name>
<dbReference type="SUPFAM" id="SSF52540">
    <property type="entry name" value="P-loop containing nucleoside triphosphate hydrolases"/>
    <property type="match status" value="1"/>
</dbReference>
<dbReference type="GO" id="GO:0000922">
    <property type="term" value="C:spindle pole"/>
    <property type="evidence" value="ECO:0007669"/>
    <property type="project" value="TreeGrafter"/>
</dbReference>
<dbReference type="Pfam" id="PF00612">
    <property type="entry name" value="IQ"/>
    <property type="match status" value="3"/>
</dbReference>
<feature type="region of interest" description="Disordered" evidence="6">
    <location>
        <begin position="891"/>
        <end position="948"/>
    </location>
</feature>
<evidence type="ECO:0000256" key="4">
    <source>
        <dbReference type="ARBA" id="ARBA00022737"/>
    </source>
</evidence>
<evidence type="ECO:0000313" key="7">
    <source>
        <dbReference type="EMBL" id="CAD8912068.1"/>
    </source>
</evidence>
<dbReference type="InterPro" id="IPR000048">
    <property type="entry name" value="IQ_motif_EF-hand-BS"/>
</dbReference>
<feature type="compositionally biased region" description="Basic and acidic residues" evidence="6">
    <location>
        <begin position="1516"/>
        <end position="1527"/>
    </location>
</feature>
<feature type="compositionally biased region" description="Basic residues" evidence="6">
    <location>
        <begin position="1099"/>
        <end position="1108"/>
    </location>
</feature>
<dbReference type="GO" id="GO:0051295">
    <property type="term" value="P:establishment of meiotic spindle localization"/>
    <property type="evidence" value="ECO:0007669"/>
    <property type="project" value="TreeGrafter"/>
</dbReference>
<dbReference type="InterPro" id="IPR027417">
    <property type="entry name" value="P-loop_NTPase"/>
</dbReference>
<comment type="similarity">
    <text evidence="2">Belongs to the CFAP97 family.</text>
</comment>
<dbReference type="SMART" id="SM00015">
    <property type="entry name" value="IQ"/>
    <property type="match status" value="11"/>
</dbReference>
<feature type="compositionally biased region" description="Low complexity" evidence="6">
    <location>
        <begin position="1227"/>
        <end position="1240"/>
    </location>
</feature>
<comment type="subcellular location">
    <subcellularLocation>
        <location evidence="1">Cytoplasm</location>
    </subcellularLocation>
</comment>
<feature type="compositionally biased region" description="Basic residues" evidence="6">
    <location>
        <begin position="1135"/>
        <end position="1144"/>
    </location>
</feature>
<feature type="compositionally biased region" description="Basic and acidic residues" evidence="6">
    <location>
        <begin position="1411"/>
        <end position="1429"/>
    </location>
</feature>
<evidence type="ECO:0000256" key="6">
    <source>
        <dbReference type="SAM" id="MobiDB-lite"/>
    </source>
</evidence>
<dbReference type="InterPro" id="IPR051185">
    <property type="entry name" value="ASPM"/>
</dbReference>
<dbReference type="GO" id="GO:0005516">
    <property type="term" value="F:calmodulin binding"/>
    <property type="evidence" value="ECO:0007669"/>
    <property type="project" value="UniProtKB-KW"/>
</dbReference>
<dbReference type="SUPFAM" id="SSF55073">
    <property type="entry name" value="Nucleotide cyclase"/>
    <property type="match status" value="2"/>
</dbReference>
<accession>A0A7S1CAA5</accession>
<evidence type="ECO:0000256" key="1">
    <source>
        <dbReference type="ARBA" id="ARBA00004496"/>
    </source>
</evidence>
<keyword evidence="5" id="KW-0112">Calmodulin-binding</keyword>
<feature type="compositionally biased region" description="Acidic residues" evidence="6">
    <location>
        <begin position="1532"/>
        <end position="1547"/>
    </location>
</feature>
<dbReference type="EMBL" id="HBFS01007797">
    <property type="protein sequence ID" value="CAD8912068.1"/>
    <property type="molecule type" value="Transcribed_RNA"/>
</dbReference>
<dbReference type="PANTHER" id="PTHR22706">
    <property type="entry name" value="ASSEMBLY FACTOR FOR SPINDLE MICROTUBULES"/>
    <property type="match status" value="1"/>
</dbReference>
<evidence type="ECO:0000256" key="3">
    <source>
        <dbReference type="ARBA" id="ARBA00022490"/>
    </source>
</evidence>
<dbReference type="InterPro" id="IPR029787">
    <property type="entry name" value="Nucleotide_cyclase"/>
</dbReference>